<dbReference type="InterPro" id="IPR051606">
    <property type="entry name" value="Polyketide_Oxido-like"/>
</dbReference>
<feature type="domain" description="NAD(P)-binding" evidence="2">
    <location>
        <begin position="6"/>
        <end position="204"/>
    </location>
</feature>
<keyword evidence="4" id="KW-1185">Reference proteome</keyword>
<proteinExistence type="inferred from homology"/>
<dbReference type="PANTHER" id="PTHR43355:SF2">
    <property type="entry name" value="FLAVIN REDUCTASE (NADPH)"/>
    <property type="match status" value="1"/>
</dbReference>
<sequence>NILIFGGTGPSGVATVNLALAHGHNVIIYARNPDKLSPETLAHPNIKVFKGELTDTASLSAAFSQKPDAVISLLGPTASASLMPWTIGDTFTDGYRRIMAEMRNNGVKRILVMGTVSIYVPEDKPSLGRAFLVWIVYLLVHAAWRQIIGISELFQNEAQDLDWTIFRIGNLGNGPVGEISEGYIGDGNTSLGIQRSELAEWLVGEAEKDDSRWIKGFPSVS</sequence>
<dbReference type="GO" id="GO:0016646">
    <property type="term" value="F:oxidoreductase activity, acting on the CH-NH group of donors, NAD or NADP as acceptor"/>
    <property type="evidence" value="ECO:0007669"/>
    <property type="project" value="TreeGrafter"/>
</dbReference>
<dbReference type="InterPro" id="IPR016040">
    <property type="entry name" value="NAD(P)-bd_dom"/>
</dbReference>
<dbReference type="OrthoDB" id="10254221at2759"/>
<dbReference type="InParanoid" id="A0A3N4KKC2"/>
<feature type="non-terminal residue" evidence="3">
    <location>
        <position position="221"/>
    </location>
</feature>
<dbReference type="EMBL" id="ML119138">
    <property type="protein sequence ID" value="RPB11007.1"/>
    <property type="molecule type" value="Genomic_DNA"/>
</dbReference>
<dbReference type="PANTHER" id="PTHR43355">
    <property type="entry name" value="FLAVIN REDUCTASE (NADPH)"/>
    <property type="match status" value="1"/>
</dbReference>
<comment type="similarity">
    <text evidence="1">Belongs to the avfA family.</text>
</comment>
<reference evidence="3 4" key="1">
    <citation type="journal article" date="2018" name="Nat. Ecol. Evol.">
        <title>Pezizomycetes genomes reveal the molecular basis of ectomycorrhizal truffle lifestyle.</title>
        <authorList>
            <person name="Murat C."/>
            <person name="Payen T."/>
            <person name="Noel B."/>
            <person name="Kuo A."/>
            <person name="Morin E."/>
            <person name="Chen J."/>
            <person name="Kohler A."/>
            <person name="Krizsan K."/>
            <person name="Balestrini R."/>
            <person name="Da Silva C."/>
            <person name="Montanini B."/>
            <person name="Hainaut M."/>
            <person name="Levati E."/>
            <person name="Barry K.W."/>
            <person name="Belfiori B."/>
            <person name="Cichocki N."/>
            <person name="Clum A."/>
            <person name="Dockter R.B."/>
            <person name="Fauchery L."/>
            <person name="Guy J."/>
            <person name="Iotti M."/>
            <person name="Le Tacon F."/>
            <person name="Lindquist E.A."/>
            <person name="Lipzen A."/>
            <person name="Malagnac F."/>
            <person name="Mello A."/>
            <person name="Molinier V."/>
            <person name="Miyauchi S."/>
            <person name="Poulain J."/>
            <person name="Riccioni C."/>
            <person name="Rubini A."/>
            <person name="Sitrit Y."/>
            <person name="Splivallo R."/>
            <person name="Traeger S."/>
            <person name="Wang M."/>
            <person name="Zifcakova L."/>
            <person name="Wipf D."/>
            <person name="Zambonelli A."/>
            <person name="Paolocci F."/>
            <person name="Nowrousian M."/>
            <person name="Ottonello S."/>
            <person name="Baldrian P."/>
            <person name="Spatafora J.W."/>
            <person name="Henrissat B."/>
            <person name="Nagy L.G."/>
            <person name="Aury J.M."/>
            <person name="Wincker P."/>
            <person name="Grigoriev I.V."/>
            <person name="Bonfante P."/>
            <person name="Martin F.M."/>
        </authorList>
    </citation>
    <scope>NUCLEOTIDE SEQUENCE [LARGE SCALE GENOMIC DNA]</scope>
    <source>
        <strain evidence="3 4">CCBAS932</strain>
    </source>
</reference>
<gene>
    <name evidence="3" type="ORF">P167DRAFT_477432</name>
</gene>
<evidence type="ECO:0000259" key="2">
    <source>
        <dbReference type="Pfam" id="PF13460"/>
    </source>
</evidence>
<evidence type="ECO:0000313" key="3">
    <source>
        <dbReference type="EMBL" id="RPB11007.1"/>
    </source>
</evidence>
<organism evidence="3 4">
    <name type="scientific">Morchella conica CCBAS932</name>
    <dbReference type="NCBI Taxonomy" id="1392247"/>
    <lineage>
        <taxon>Eukaryota</taxon>
        <taxon>Fungi</taxon>
        <taxon>Dikarya</taxon>
        <taxon>Ascomycota</taxon>
        <taxon>Pezizomycotina</taxon>
        <taxon>Pezizomycetes</taxon>
        <taxon>Pezizales</taxon>
        <taxon>Morchellaceae</taxon>
        <taxon>Morchella</taxon>
    </lineage>
</organism>
<accession>A0A3N4KKC2</accession>
<dbReference type="STRING" id="1392247.A0A3N4KKC2"/>
<dbReference type="Gene3D" id="3.40.50.720">
    <property type="entry name" value="NAD(P)-binding Rossmann-like Domain"/>
    <property type="match status" value="1"/>
</dbReference>
<dbReference type="Pfam" id="PF13460">
    <property type="entry name" value="NAD_binding_10"/>
    <property type="match status" value="1"/>
</dbReference>
<evidence type="ECO:0000256" key="1">
    <source>
        <dbReference type="ARBA" id="ARBA00038376"/>
    </source>
</evidence>
<dbReference type="AlphaFoldDB" id="A0A3N4KKC2"/>
<dbReference type="InterPro" id="IPR036291">
    <property type="entry name" value="NAD(P)-bd_dom_sf"/>
</dbReference>
<dbReference type="Proteomes" id="UP000277580">
    <property type="component" value="Unassembled WGS sequence"/>
</dbReference>
<evidence type="ECO:0000313" key="4">
    <source>
        <dbReference type="Proteomes" id="UP000277580"/>
    </source>
</evidence>
<name>A0A3N4KKC2_9PEZI</name>
<feature type="non-terminal residue" evidence="3">
    <location>
        <position position="1"/>
    </location>
</feature>
<protein>
    <submittedName>
        <fullName evidence="3">NmrA family protein</fullName>
    </submittedName>
</protein>
<dbReference type="SUPFAM" id="SSF51735">
    <property type="entry name" value="NAD(P)-binding Rossmann-fold domains"/>
    <property type="match status" value="1"/>
</dbReference>